<reference evidence="5" key="2">
    <citation type="submission" date="2025-08" db="UniProtKB">
        <authorList>
            <consortium name="Ensembl"/>
        </authorList>
    </citation>
    <scope>IDENTIFICATION</scope>
</reference>
<keyword evidence="6" id="KW-1185">Reference proteome</keyword>
<comment type="subcellular location">
    <subcellularLocation>
        <location evidence="1">Cytoplasm</location>
        <location evidence="1">Cytoskeleton</location>
    </subcellularLocation>
</comment>
<keyword evidence="2" id="KW-0963">Cytoplasm</keyword>
<dbReference type="GO" id="GO:0045095">
    <property type="term" value="C:keratin filament"/>
    <property type="evidence" value="ECO:0007669"/>
    <property type="project" value="TreeGrafter"/>
</dbReference>
<protein>
    <submittedName>
        <fullName evidence="5">Trichoplein keratin filament binding</fullName>
    </submittedName>
</protein>
<feature type="coiled-coil region" evidence="4">
    <location>
        <begin position="474"/>
        <end position="572"/>
    </location>
</feature>
<name>A0A7N4NUW1_SARHA</name>
<accession>A0A7N4NUW1</accession>
<organism evidence="5 6">
    <name type="scientific">Sarcophilus harrisii</name>
    <name type="common">Tasmanian devil</name>
    <name type="synonym">Sarcophilus laniarius</name>
    <dbReference type="NCBI Taxonomy" id="9305"/>
    <lineage>
        <taxon>Eukaryota</taxon>
        <taxon>Metazoa</taxon>
        <taxon>Chordata</taxon>
        <taxon>Craniata</taxon>
        <taxon>Vertebrata</taxon>
        <taxon>Euteleostomi</taxon>
        <taxon>Mammalia</taxon>
        <taxon>Metatheria</taxon>
        <taxon>Dasyuromorphia</taxon>
        <taxon>Dasyuridae</taxon>
        <taxon>Sarcophilus</taxon>
    </lineage>
</organism>
<dbReference type="PANTHER" id="PTHR31183:SF2">
    <property type="entry name" value="TRICHOPLEIN KERATIN FILAMENT-BINDING PROTEIN"/>
    <property type="match status" value="1"/>
</dbReference>
<evidence type="ECO:0000313" key="6">
    <source>
        <dbReference type="Proteomes" id="UP000007648"/>
    </source>
</evidence>
<sequence>MALPTIPSCWPARNRILERQIVRQREQEARFRQQWDVNSRYFKEFDVWSSKQAHWSSRMCYQQSMQAYEQQKLKEEKKRSLAERRKRLCKLLAEERTQLTKELKEKRLNVALRECEMRERSEKLKSAREQERKTVAEQLLYEHWKKTNPRFREIESALHRKHVVNSWESQLSERKQQETAEKEEKIRFENQYELARRLALERIKREEEEKRLEDKQQAEALLRQMEELKLKEMEATKLKKEQENLLRQQWELGLLEEERRSMEEYRKKAELGYVKGGHRASHVPLPPKARGSHLEFPPDAADAEVLSALCVSFRVQALFETPVQCAAEPTCPADSGGAGEGSLGSAARCLRGAEMGWVGKTLSPWCLEPEQRAPRGQRSEAPLDFPQEADKRILLALLEKEDEHQRQDSARREQAAADAAWMKQVIEDQLEVERVREAELQLLYREEAKQMWEKREAEWEKERQARDRLMKEVLTERQHQLQEKIELNRRAQEEALKYREQLIRGLEEAREETRRARAEEAELKTSRKQELEAQIAERHLQDREEYVKQRKEEEETRLADQLSEELVEQEARLMSERGFQSKPYGHPKVAWN</sequence>
<evidence type="ECO:0000256" key="3">
    <source>
        <dbReference type="ARBA" id="ARBA00023212"/>
    </source>
</evidence>
<keyword evidence="4" id="KW-0175">Coiled coil</keyword>
<proteinExistence type="predicted"/>
<evidence type="ECO:0000256" key="4">
    <source>
        <dbReference type="SAM" id="Coils"/>
    </source>
</evidence>
<keyword evidence="3" id="KW-0206">Cytoskeleton</keyword>
<evidence type="ECO:0000256" key="2">
    <source>
        <dbReference type="ARBA" id="ARBA00022490"/>
    </source>
</evidence>
<reference evidence="5 6" key="1">
    <citation type="journal article" date="2011" name="Proc. Natl. Acad. Sci. U.S.A.">
        <title>Genetic diversity and population structure of the endangered marsupial Sarcophilus harrisii (Tasmanian devil).</title>
        <authorList>
            <person name="Miller W."/>
            <person name="Hayes V.M."/>
            <person name="Ratan A."/>
            <person name="Petersen D.C."/>
            <person name="Wittekindt N.E."/>
            <person name="Miller J."/>
            <person name="Walenz B."/>
            <person name="Knight J."/>
            <person name="Qi J."/>
            <person name="Zhao F."/>
            <person name="Wang Q."/>
            <person name="Bedoya-Reina O.C."/>
            <person name="Katiyar N."/>
            <person name="Tomsho L.P."/>
            <person name="Kasson L.M."/>
            <person name="Hardie R.A."/>
            <person name="Woodbridge P."/>
            <person name="Tindall E.A."/>
            <person name="Bertelsen M.F."/>
            <person name="Dixon D."/>
            <person name="Pyecroft S."/>
            <person name="Helgen K.M."/>
            <person name="Lesk A.M."/>
            <person name="Pringle T.H."/>
            <person name="Patterson N."/>
            <person name="Zhang Y."/>
            <person name="Kreiss A."/>
            <person name="Woods G.M."/>
            <person name="Jones M.E."/>
            <person name="Schuster S.C."/>
        </authorList>
    </citation>
    <scope>NUCLEOTIDE SEQUENCE [LARGE SCALE GENOMIC DNA]</scope>
</reference>
<dbReference type="GeneTree" id="ENSGT01120000271979"/>
<dbReference type="PANTHER" id="PTHR31183">
    <property type="entry name" value="TRICHOPLEIN KERATIN FILAMENT-BINDING PROTEIN FAMILY MEMBER"/>
    <property type="match status" value="1"/>
</dbReference>
<evidence type="ECO:0000256" key="1">
    <source>
        <dbReference type="ARBA" id="ARBA00004245"/>
    </source>
</evidence>
<evidence type="ECO:0000313" key="5">
    <source>
        <dbReference type="Ensembl" id="ENSSHAP00000028848.1"/>
    </source>
</evidence>
<reference evidence="5" key="3">
    <citation type="submission" date="2025-09" db="UniProtKB">
        <authorList>
            <consortium name="Ensembl"/>
        </authorList>
    </citation>
    <scope>IDENTIFICATION</scope>
</reference>
<dbReference type="FunCoup" id="A0A7N4NUW1">
    <property type="interactions" value="1677"/>
</dbReference>
<dbReference type="InParanoid" id="A0A7N4NUW1"/>
<dbReference type="Proteomes" id="UP000007648">
    <property type="component" value="Unassembled WGS sequence"/>
</dbReference>
<dbReference type="GO" id="GO:0006915">
    <property type="term" value="P:apoptotic process"/>
    <property type="evidence" value="ECO:0007669"/>
    <property type="project" value="TreeGrafter"/>
</dbReference>
<feature type="coiled-coil region" evidence="4">
    <location>
        <begin position="189"/>
        <end position="258"/>
    </location>
</feature>
<dbReference type="Ensembl" id="ENSSHAT00000043992.1">
    <property type="protein sequence ID" value="ENSSHAP00000028848.1"/>
    <property type="gene ID" value="ENSSHAG00000007528.2"/>
</dbReference>
<dbReference type="InterPro" id="IPR043596">
    <property type="entry name" value="CFAP53/TCHP"/>
</dbReference>
<feature type="coiled-coil region" evidence="4">
    <location>
        <begin position="65"/>
        <end position="109"/>
    </location>
</feature>
<gene>
    <name evidence="5" type="primary">TCHP</name>
</gene>
<dbReference type="AlphaFoldDB" id="A0A7N4NUW1"/>